<evidence type="ECO:0000313" key="1">
    <source>
        <dbReference type="EMBL" id="JAE16106.1"/>
    </source>
</evidence>
<dbReference type="AlphaFoldDB" id="A0A0A9G0R6"/>
<dbReference type="EMBL" id="GBRH01181790">
    <property type="protein sequence ID" value="JAE16106.1"/>
    <property type="molecule type" value="Transcribed_RNA"/>
</dbReference>
<sequence>MAILQMAILKNAIFSNYESKQDNASHTIRVRTT</sequence>
<accession>A0A0A9G0R6</accession>
<organism evidence="1">
    <name type="scientific">Arundo donax</name>
    <name type="common">Giant reed</name>
    <name type="synonym">Donax arundinaceus</name>
    <dbReference type="NCBI Taxonomy" id="35708"/>
    <lineage>
        <taxon>Eukaryota</taxon>
        <taxon>Viridiplantae</taxon>
        <taxon>Streptophyta</taxon>
        <taxon>Embryophyta</taxon>
        <taxon>Tracheophyta</taxon>
        <taxon>Spermatophyta</taxon>
        <taxon>Magnoliopsida</taxon>
        <taxon>Liliopsida</taxon>
        <taxon>Poales</taxon>
        <taxon>Poaceae</taxon>
        <taxon>PACMAD clade</taxon>
        <taxon>Arundinoideae</taxon>
        <taxon>Arundineae</taxon>
        <taxon>Arundo</taxon>
    </lineage>
</organism>
<protein>
    <submittedName>
        <fullName evidence="1">Uncharacterized protein</fullName>
    </submittedName>
</protein>
<proteinExistence type="predicted"/>
<reference evidence="1" key="1">
    <citation type="submission" date="2014-09" db="EMBL/GenBank/DDBJ databases">
        <authorList>
            <person name="Magalhaes I.L.F."/>
            <person name="Oliveira U."/>
            <person name="Santos F.R."/>
            <person name="Vidigal T.H.D.A."/>
            <person name="Brescovit A.D."/>
            <person name="Santos A.J."/>
        </authorList>
    </citation>
    <scope>NUCLEOTIDE SEQUENCE</scope>
    <source>
        <tissue evidence="1">Shoot tissue taken approximately 20 cm above the soil surface</tissue>
    </source>
</reference>
<reference evidence="1" key="2">
    <citation type="journal article" date="2015" name="Data Brief">
        <title>Shoot transcriptome of the giant reed, Arundo donax.</title>
        <authorList>
            <person name="Barrero R.A."/>
            <person name="Guerrero F.D."/>
            <person name="Moolhuijzen P."/>
            <person name="Goolsby J.A."/>
            <person name="Tidwell J."/>
            <person name="Bellgard S.E."/>
            <person name="Bellgard M.I."/>
        </authorList>
    </citation>
    <scope>NUCLEOTIDE SEQUENCE</scope>
    <source>
        <tissue evidence="1">Shoot tissue taken approximately 20 cm above the soil surface</tissue>
    </source>
</reference>
<name>A0A0A9G0R6_ARUDO</name>